<keyword evidence="2" id="KW-1185">Reference proteome</keyword>
<reference evidence="1 2" key="1">
    <citation type="journal article" date="2021" name="Nat. Plants">
        <title>The Taxus genome provides insights into paclitaxel biosynthesis.</title>
        <authorList>
            <person name="Xiong X."/>
            <person name="Gou J."/>
            <person name="Liao Q."/>
            <person name="Li Y."/>
            <person name="Zhou Q."/>
            <person name="Bi G."/>
            <person name="Li C."/>
            <person name="Du R."/>
            <person name="Wang X."/>
            <person name="Sun T."/>
            <person name="Guo L."/>
            <person name="Liang H."/>
            <person name="Lu P."/>
            <person name="Wu Y."/>
            <person name="Zhang Z."/>
            <person name="Ro D.K."/>
            <person name="Shang Y."/>
            <person name="Huang S."/>
            <person name="Yan J."/>
        </authorList>
    </citation>
    <scope>NUCLEOTIDE SEQUENCE [LARGE SCALE GENOMIC DNA]</scope>
    <source>
        <strain evidence="1">Ta-2019</strain>
    </source>
</reference>
<name>A0AA38G7V1_TAXCH</name>
<feature type="non-terminal residue" evidence="1">
    <location>
        <position position="204"/>
    </location>
</feature>
<organism evidence="1 2">
    <name type="scientific">Taxus chinensis</name>
    <name type="common">Chinese yew</name>
    <name type="synonym">Taxus wallichiana var. chinensis</name>
    <dbReference type="NCBI Taxonomy" id="29808"/>
    <lineage>
        <taxon>Eukaryota</taxon>
        <taxon>Viridiplantae</taxon>
        <taxon>Streptophyta</taxon>
        <taxon>Embryophyta</taxon>
        <taxon>Tracheophyta</taxon>
        <taxon>Spermatophyta</taxon>
        <taxon>Pinopsida</taxon>
        <taxon>Pinidae</taxon>
        <taxon>Conifers II</taxon>
        <taxon>Cupressales</taxon>
        <taxon>Taxaceae</taxon>
        <taxon>Taxus</taxon>
    </lineage>
</organism>
<evidence type="ECO:0000313" key="1">
    <source>
        <dbReference type="EMBL" id="KAH9317952.1"/>
    </source>
</evidence>
<proteinExistence type="predicted"/>
<dbReference type="AlphaFoldDB" id="A0AA38G7V1"/>
<gene>
    <name evidence="1" type="ORF">KI387_019721</name>
</gene>
<comment type="caution">
    <text evidence="1">The sequence shown here is derived from an EMBL/GenBank/DDBJ whole genome shotgun (WGS) entry which is preliminary data.</text>
</comment>
<protein>
    <submittedName>
        <fullName evidence="1">Uncharacterized protein</fullName>
    </submittedName>
</protein>
<dbReference type="EMBL" id="JAHRHJ020000004">
    <property type="protein sequence ID" value="KAH9317952.1"/>
    <property type="molecule type" value="Genomic_DNA"/>
</dbReference>
<evidence type="ECO:0000313" key="2">
    <source>
        <dbReference type="Proteomes" id="UP000824469"/>
    </source>
</evidence>
<feature type="non-terminal residue" evidence="1">
    <location>
        <position position="1"/>
    </location>
</feature>
<accession>A0AA38G7V1</accession>
<sequence>VKTQIGNPVLLRLALLWGAIKRAFIHSVEFWSSRSSDQANCTFLRRLMHLRTYKLLLALPKCTSPIVRIKNNTVMNSLKSKDSWILELSSQQSNSLKETILVSNQMMGSNPPIFVLDDGDDDDDVVVSSSRPFAPARNAVSQQSGRDPIINEEDLELRLGLAGTTGTGRMPVDRGLHHKHFRLPASCTIDLCDEVGENNQNYFK</sequence>
<dbReference type="Proteomes" id="UP000824469">
    <property type="component" value="Unassembled WGS sequence"/>
</dbReference>